<gene>
    <name evidence="5" type="ORF">GCM10009098_11230</name>
</gene>
<dbReference type="InterPro" id="IPR020008">
    <property type="entry name" value="GlyGly_CTERM"/>
</dbReference>
<accession>A0ABN1DK21</accession>
<evidence type="ECO:0000256" key="1">
    <source>
        <dbReference type="ARBA" id="ARBA00023110"/>
    </source>
</evidence>
<comment type="caution">
    <text evidence="5">The sequence shown here is derived from an EMBL/GenBank/DDBJ whole genome shotgun (WGS) entry which is preliminary data.</text>
</comment>
<comment type="similarity">
    <text evidence="3">Belongs to the cyclophilin-type PPIase family.</text>
</comment>
<dbReference type="EMBL" id="BAAAEO010000002">
    <property type="protein sequence ID" value="GAA0545439.1"/>
    <property type="molecule type" value="Genomic_DNA"/>
</dbReference>
<sequence>MTATKRFKALLATAVLGCSGLAQATIVEVTTNVGKFEINLYDESTPVTVQNFLNYVSSGRYDGTLIHRSIPGFVVQGGGYVFDQELPLKAAATNSPIINEPKWSNVRATIAMAKQPNKPNSATNQWFINLVNNASNLDFQNNGYTVFGQISSTDMAVIDAIAAIPQYKFFVFGPPEPADLPLLNYSDSDYDDNKPLVADNLITIESMVVVDNRTNTVSGLTLVPTTNTGGSGGDSGSSGGSFGWLLLPLSLLALRRRRS</sequence>
<comment type="function">
    <text evidence="3">PPIases accelerate the folding of proteins. It catalyzes the cis-trans isomerization of proline imidic peptide bonds in oligopeptides.</text>
</comment>
<feature type="chain" id="PRO_5044966428" description="Peptidyl-prolyl cis-trans isomerase" evidence="3">
    <location>
        <begin position="25"/>
        <end position="259"/>
    </location>
</feature>
<dbReference type="PROSITE" id="PS50072">
    <property type="entry name" value="CSA_PPIASE_2"/>
    <property type="match status" value="1"/>
</dbReference>
<proteinExistence type="inferred from homology"/>
<keyword evidence="3" id="KW-0732">Signal</keyword>
<dbReference type="RefSeq" id="WP_226766132.1">
    <property type="nucleotide sequence ID" value="NZ_BAAAEO010000002.1"/>
</dbReference>
<feature type="signal peptide" evidence="3">
    <location>
        <begin position="1"/>
        <end position="24"/>
    </location>
</feature>
<dbReference type="InterPro" id="IPR044665">
    <property type="entry name" value="E_coli_cyclophilin_A-like"/>
</dbReference>
<dbReference type="EC" id="5.2.1.8" evidence="3"/>
<dbReference type="SUPFAM" id="SSF50891">
    <property type="entry name" value="Cyclophilin-like"/>
    <property type="match status" value="1"/>
</dbReference>
<protein>
    <recommendedName>
        <fullName evidence="3">Peptidyl-prolyl cis-trans isomerase</fullName>
        <shortName evidence="3">PPIase</shortName>
        <ecNumber evidence="3">5.2.1.8</ecNumber>
    </recommendedName>
</protein>
<keyword evidence="2 3" id="KW-0413">Isomerase</keyword>
<evidence type="ECO:0000313" key="5">
    <source>
        <dbReference type="EMBL" id="GAA0545439.1"/>
    </source>
</evidence>
<dbReference type="Pfam" id="PF00160">
    <property type="entry name" value="Pro_isomerase"/>
    <property type="match status" value="1"/>
</dbReference>
<dbReference type="PANTHER" id="PTHR43246">
    <property type="entry name" value="PEPTIDYL-PROLYL CIS-TRANS ISOMERASE CYP38, CHLOROPLASTIC"/>
    <property type="match status" value="1"/>
</dbReference>
<evidence type="ECO:0000313" key="6">
    <source>
        <dbReference type="Proteomes" id="UP001501169"/>
    </source>
</evidence>
<dbReference type="NCBIfam" id="TIGR03501">
    <property type="entry name" value="GlyGly_CTERM"/>
    <property type="match status" value="1"/>
</dbReference>
<dbReference type="Proteomes" id="UP001501169">
    <property type="component" value="Unassembled WGS sequence"/>
</dbReference>
<name>A0ABN1DK21_9GAMM</name>
<dbReference type="InterPro" id="IPR029000">
    <property type="entry name" value="Cyclophilin-like_dom_sf"/>
</dbReference>
<dbReference type="Gene3D" id="2.40.100.10">
    <property type="entry name" value="Cyclophilin-like"/>
    <property type="match status" value="1"/>
</dbReference>
<reference evidence="5 6" key="1">
    <citation type="journal article" date="2019" name="Int. J. Syst. Evol. Microbiol.">
        <title>The Global Catalogue of Microorganisms (GCM) 10K type strain sequencing project: providing services to taxonomists for standard genome sequencing and annotation.</title>
        <authorList>
            <consortium name="The Broad Institute Genomics Platform"/>
            <consortium name="The Broad Institute Genome Sequencing Center for Infectious Disease"/>
            <person name="Wu L."/>
            <person name="Ma J."/>
        </authorList>
    </citation>
    <scope>NUCLEOTIDE SEQUENCE [LARGE SCALE GENOMIC DNA]</scope>
    <source>
        <strain evidence="5 6">JCM 14331</strain>
    </source>
</reference>
<comment type="catalytic activity">
    <reaction evidence="3">
        <text>[protein]-peptidylproline (omega=180) = [protein]-peptidylproline (omega=0)</text>
        <dbReference type="Rhea" id="RHEA:16237"/>
        <dbReference type="Rhea" id="RHEA-COMP:10747"/>
        <dbReference type="Rhea" id="RHEA-COMP:10748"/>
        <dbReference type="ChEBI" id="CHEBI:83833"/>
        <dbReference type="ChEBI" id="CHEBI:83834"/>
        <dbReference type="EC" id="5.2.1.8"/>
    </reaction>
</comment>
<keyword evidence="6" id="KW-1185">Reference proteome</keyword>
<evidence type="ECO:0000259" key="4">
    <source>
        <dbReference type="PROSITE" id="PS50072"/>
    </source>
</evidence>
<dbReference type="PRINTS" id="PR00153">
    <property type="entry name" value="CSAPPISMRASE"/>
</dbReference>
<evidence type="ECO:0000256" key="3">
    <source>
        <dbReference type="RuleBase" id="RU363019"/>
    </source>
</evidence>
<organism evidence="5 6">
    <name type="scientific">Rheinheimera aquimaris</name>
    <dbReference type="NCBI Taxonomy" id="412437"/>
    <lineage>
        <taxon>Bacteria</taxon>
        <taxon>Pseudomonadati</taxon>
        <taxon>Pseudomonadota</taxon>
        <taxon>Gammaproteobacteria</taxon>
        <taxon>Chromatiales</taxon>
        <taxon>Chromatiaceae</taxon>
        <taxon>Rheinheimera</taxon>
    </lineage>
</organism>
<keyword evidence="1 3" id="KW-0697">Rotamase</keyword>
<evidence type="ECO:0000256" key="2">
    <source>
        <dbReference type="ARBA" id="ARBA00023235"/>
    </source>
</evidence>
<dbReference type="InterPro" id="IPR002130">
    <property type="entry name" value="Cyclophilin-type_PPIase_dom"/>
</dbReference>
<feature type="domain" description="PPIase cyclophilin-type" evidence="4">
    <location>
        <begin position="31"/>
        <end position="175"/>
    </location>
</feature>